<evidence type="ECO:0000256" key="2">
    <source>
        <dbReference type="ARBA" id="ARBA00022679"/>
    </source>
</evidence>
<evidence type="ECO:0000256" key="1">
    <source>
        <dbReference type="ARBA" id="ARBA00004906"/>
    </source>
</evidence>
<evidence type="ECO:0000313" key="6">
    <source>
        <dbReference type="Proteomes" id="UP000224567"/>
    </source>
</evidence>
<organism evidence="5 6">
    <name type="scientific">Capsicum baccatum</name>
    <name type="common">Peruvian pepper</name>
    <dbReference type="NCBI Taxonomy" id="33114"/>
    <lineage>
        <taxon>Eukaryota</taxon>
        <taxon>Viridiplantae</taxon>
        <taxon>Streptophyta</taxon>
        <taxon>Embryophyta</taxon>
        <taxon>Tracheophyta</taxon>
        <taxon>Spermatophyta</taxon>
        <taxon>Magnoliopsida</taxon>
        <taxon>eudicotyledons</taxon>
        <taxon>Gunneridae</taxon>
        <taxon>Pentapetalae</taxon>
        <taxon>asterids</taxon>
        <taxon>lamiids</taxon>
        <taxon>Solanales</taxon>
        <taxon>Solanaceae</taxon>
        <taxon>Solanoideae</taxon>
        <taxon>Capsiceae</taxon>
        <taxon>Capsicum</taxon>
    </lineage>
</organism>
<feature type="domain" description="U-box" evidence="4">
    <location>
        <begin position="78"/>
        <end position="141"/>
    </location>
</feature>
<dbReference type="EMBL" id="MLFT02000011">
    <property type="protein sequence ID" value="PHT34239.1"/>
    <property type="molecule type" value="Genomic_DNA"/>
</dbReference>
<sequence length="162" mass="18245">MGEPFMEPEEVKGLGLDDYYEGKSQDLVNIMGSIYAAVMFLGIHNSVVVQSVMAIERTVFYRESVVGMFFALPYTFGQDVMEDPHIATDGYTYGGTAIKGWMYSGHNTSPVTNLKLDTCDLIPNYPRYCTIQEWVSDSVMVIEMILVPGKAEEYYSDDIDTR</sequence>
<keyword evidence="2" id="KW-0808">Transferase</keyword>
<keyword evidence="3" id="KW-0472">Membrane</keyword>
<dbReference type="PROSITE" id="PS51698">
    <property type="entry name" value="U_BOX"/>
    <property type="match status" value="1"/>
</dbReference>
<dbReference type="UniPathway" id="UPA00143"/>
<dbReference type="SUPFAM" id="SSF57850">
    <property type="entry name" value="RING/U-box"/>
    <property type="match status" value="1"/>
</dbReference>
<reference evidence="6" key="2">
    <citation type="journal article" date="2017" name="J. Anim. Genet.">
        <title>Multiple reference genome sequences of hot pepper reveal the massive evolution of plant disease resistance genes by retroduplication.</title>
        <authorList>
            <person name="Kim S."/>
            <person name="Park J."/>
            <person name="Yeom S.-I."/>
            <person name="Kim Y.-M."/>
            <person name="Seo E."/>
            <person name="Kim K.-T."/>
            <person name="Kim M.-S."/>
            <person name="Lee J.M."/>
            <person name="Cheong K."/>
            <person name="Shin H.-S."/>
            <person name="Kim S.-B."/>
            <person name="Han K."/>
            <person name="Lee J."/>
            <person name="Park M."/>
            <person name="Lee H.-A."/>
            <person name="Lee H.-Y."/>
            <person name="Lee Y."/>
            <person name="Oh S."/>
            <person name="Lee J.H."/>
            <person name="Choi E."/>
            <person name="Choi E."/>
            <person name="Lee S.E."/>
            <person name="Jeon J."/>
            <person name="Kim H."/>
            <person name="Choi G."/>
            <person name="Song H."/>
            <person name="Lee J."/>
            <person name="Lee S.-C."/>
            <person name="Kwon J.-K."/>
            <person name="Lee H.-Y."/>
            <person name="Koo N."/>
            <person name="Hong Y."/>
            <person name="Kim R.W."/>
            <person name="Kang W.-H."/>
            <person name="Huh J.H."/>
            <person name="Kang B.-C."/>
            <person name="Yang T.-J."/>
            <person name="Lee Y.-H."/>
            <person name="Bennetzen J.L."/>
            <person name="Choi D."/>
        </authorList>
    </citation>
    <scope>NUCLEOTIDE SEQUENCE [LARGE SCALE GENOMIC DNA]</scope>
    <source>
        <strain evidence="6">cv. PBC81</strain>
    </source>
</reference>
<dbReference type="OrthoDB" id="10064100at2759"/>
<proteinExistence type="predicted"/>
<dbReference type="Gene3D" id="3.30.40.10">
    <property type="entry name" value="Zinc/RING finger domain, C3HC4 (zinc finger)"/>
    <property type="match status" value="1"/>
</dbReference>
<keyword evidence="3" id="KW-1133">Transmembrane helix</keyword>
<name>A0A2G2VMQ8_CAPBA</name>
<keyword evidence="6" id="KW-1185">Reference proteome</keyword>
<dbReference type="AlphaFoldDB" id="A0A2G2VMQ8"/>
<dbReference type="SMART" id="SM00504">
    <property type="entry name" value="Ubox"/>
    <property type="match status" value="1"/>
</dbReference>
<gene>
    <name evidence="5" type="ORF">CQW23_26039</name>
</gene>
<keyword evidence="3" id="KW-0812">Transmembrane</keyword>
<evidence type="ECO:0000259" key="4">
    <source>
        <dbReference type="PROSITE" id="PS51698"/>
    </source>
</evidence>
<dbReference type="PANTHER" id="PTHR48040:SF52">
    <property type="entry name" value="ABC-2 TYPE TRANSPORTER TRANSMEMBRANE DOMAIN-CONTAINING PROTEIN"/>
    <property type="match status" value="1"/>
</dbReference>
<evidence type="ECO:0000313" key="5">
    <source>
        <dbReference type="EMBL" id="PHT34239.1"/>
    </source>
</evidence>
<dbReference type="Pfam" id="PF04564">
    <property type="entry name" value="U-box"/>
    <property type="match status" value="1"/>
</dbReference>
<dbReference type="GO" id="GO:0004842">
    <property type="term" value="F:ubiquitin-protein transferase activity"/>
    <property type="evidence" value="ECO:0007669"/>
    <property type="project" value="InterPro"/>
</dbReference>
<evidence type="ECO:0000256" key="3">
    <source>
        <dbReference type="SAM" id="Phobius"/>
    </source>
</evidence>
<protein>
    <recommendedName>
        <fullName evidence="4">U-box domain-containing protein</fullName>
    </recommendedName>
</protein>
<feature type="transmembrane region" description="Helical" evidence="3">
    <location>
        <begin position="34"/>
        <end position="55"/>
    </location>
</feature>
<accession>A0A2G2VMQ8</accession>
<reference evidence="5 6" key="1">
    <citation type="journal article" date="2017" name="Genome Biol.">
        <title>New reference genome sequences of hot pepper reveal the massive evolution of plant disease-resistance genes by retroduplication.</title>
        <authorList>
            <person name="Kim S."/>
            <person name="Park J."/>
            <person name="Yeom S.I."/>
            <person name="Kim Y.M."/>
            <person name="Seo E."/>
            <person name="Kim K.T."/>
            <person name="Kim M.S."/>
            <person name="Lee J.M."/>
            <person name="Cheong K."/>
            <person name="Shin H.S."/>
            <person name="Kim S.B."/>
            <person name="Han K."/>
            <person name="Lee J."/>
            <person name="Park M."/>
            <person name="Lee H.A."/>
            <person name="Lee H.Y."/>
            <person name="Lee Y."/>
            <person name="Oh S."/>
            <person name="Lee J.H."/>
            <person name="Choi E."/>
            <person name="Choi E."/>
            <person name="Lee S.E."/>
            <person name="Jeon J."/>
            <person name="Kim H."/>
            <person name="Choi G."/>
            <person name="Song H."/>
            <person name="Lee J."/>
            <person name="Lee S.C."/>
            <person name="Kwon J.K."/>
            <person name="Lee H.Y."/>
            <person name="Koo N."/>
            <person name="Hong Y."/>
            <person name="Kim R.W."/>
            <person name="Kang W.H."/>
            <person name="Huh J.H."/>
            <person name="Kang B.C."/>
            <person name="Yang T.J."/>
            <person name="Lee Y.H."/>
            <person name="Bennetzen J.L."/>
            <person name="Choi D."/>
        </authorList>
    </citation>
    <scope>NUCLEOTIDE SEQUENCE [LARGE SCALE GENOMIC DNA]</scope>
    <source>
        <strain evidence="6">cv. PBC81</strain>
    </source>
</reference>
<dbReference type="CDD" id="cd16655">
    <property type="entry name" value="RING-Ubox_WDSUB1-like"/>
    <property type="match status" value="1"/>
</dbReference>
<comment type="pathway">
    <text evidence="1">Protein modification; protein ubiquitination.</text>
</comment>
<comment type="caution">
    <text evidence="5">The sequence shown here is derived from an EMBL/GenBank/DDBJ whole genome shotgun (WGS) entry which is preliminary data.</text>
</comment>
<dbReference type="GO" id="GO:0016567">
    <property type="term" value="P:protein ubiquitination"/>
    <property type="evidence" value="ECO:0007669"/>
    <property type="project" value="UniProtKB-UniPathway"/>
</dbReference>
<dbReference type="InterPro" id="IPR013083">
    <property type="entry name" value="Znf_RING/FYVE/PHD"/>
</dbReference>
<dbReference type="InterPro" id="IPR003613">
    <property type="entry name" value="Ubox_domain"/>
</dbReference>
<dbReference type="Proteomes" id="UP000224567">
    <property type="component" value="Unassembled WGS sequence"/>
</dbReference>
<dbReference type="PANTHER" id="PTHR48040">
    <property type="entry name" value="PLEIOTROPIC DRUG RESISTANCE PROTEIN 1-LIKE ISOFORM X1"/>
    <property type="match status" value="1"/>
</dbReference>